<reference evidence="2 3" key="1">
    <citation type="journal article" date="2005" name="PLoS Biol.">
        <title>The genomes of Oryza sativa: a history of duplications.</title>
        <authorList>
            <person name="Yu J."/>
            <person name="Wang J."/>
            <person name="Lin W."/>
            <person name="Li S."/>
            <person name="Li H."/>
            <person name="Zhou J."/>
            <person name="Ni P."/>
            <person name="Dong W."/>
            <person name="Hu S."/>
            <person name="Zeng C."/>
            <person name="Zhang J."/>
            <person name="Zhang Y."/>
            <person name="Li R."/>
            <person name="Xu Z."/>
            <person name="Li S."/>
            <person name="Li X."/>
            <person name="Zheng H."/>
            <person name="Cong L."/>
            <person name="Lin L."/>
            <person name="Yin J."/>
            <person name="Geng J."/>
            <person name="Li G."/>
            <person name="Shi J."/>
            <person name="Liu J."/>
            <person name="Lv H."/>
            <person name="Li J."/>
            <person name="Wang J."/>
            <person name="Deng Y."/>
            <person name="Ran L."/>
            <person name="Shi X."/>
            <person name="Wang X."/>
            <person name="Wu Q."/>
            <person name="Li C."/>
            <person name="Ren X."/>
            <person name="Wang J."/>
            <person name="Wang X."/>
            <person name="Li D."/>
            <person name="Liu D."/>
            <person name="Zhang X."/>
            <person name="Ji Z."/>
            <person name="Zhao W."/>
            <person name="Sun Y."/>
            <person name="Zhang Z."/>
            <person name="Bao J."/>
            <person name="Han Y."/>
            <person name="Dong L."/>
            <person name="Ji J."/>
            <person name="Chen P."/>
            <person name="Wu S."/>
            <person name="Liu J."/>
            <person name="Xiao Y."/>
            <person name="Bu D."/>
            <person name="Tan J."/>
            <person name="Yang L."/>
            <person name="Ye C."/>
            <person name="Zhang J."/>
            <person name="Xu J."/>
            <person name="Zhou Y."/>
            <person name="Yu Y."/>
            <person name="Zhang B."/>
            <person name="Zhuang S."/>
            <person name="Wei H."/>
            <person name="Liu B."/>
            <person name="Lei M."/>
            <person name="Yu H."/>
            <person name="Li Y."/>
            <person name="Xu H."/>
            <person name="Wei S."/>
            <person name="He X."/>
            <person name="Fang L."/>
            <person name="Zhang Z."/>
            <person name="Zhang Y."/>
            <person name="Huang X."/>
            <person name="Su Z."/>
            <person name="Tong W."/>
            <person name="Li J."/>
            <person name="Tong Z."/>
            <person name="Li S."/>
            <person name="Ye J."/>
            <person name="Wang L."/>
            <person name="Fang L."/>
            <person name="Lei T."/>
            <person name="Chen C."/>
            <person name="Chen H."/>
            <person name="Xu Z."/>
            <person name="Li H."/>
            <person name="Huang H."/>
            <person name="Zhang F."/>
            <person name="Xu H."/>
            <person name="Li N."/>
            <person name="Zhao C."/>
            <person name="Li S."/>
            <person name="Dong L."/>
            <person name="Huang Y."/>
            <person name="Li L."/>
            <person name="Xi Y."/>
            <person name="Qi Q."/>
            <person name="Li W."/>
            <person name="Zhang B."/>
            <person name="Hu W."/>
            <person name="Zhang Y."/>
            <person name="Tian X."/>
            <person name="Jiao Y."/>
            <person name="Liang X."/>
            <person name="Jin J."/>
            <person name="Gao L."/>
            <person name="Zheng W."/>
            <person name="Hao B."/>
            <person name="Liu S."/>
            <person name="Wang W."/>
            <person name="Yuan L."/>
            <person name="Cao M."/>
            <person name="McDermott J."/>
            <person name="Samudrala R."/>
            <person name="Wang J."/>
            <person name="Wong G.K."/>
            <person name="Yang H."/>
        </authorList>
    </citation>
    <scope>NUCLEOTIDE SEQUENCE [LARGE SCALE GENOMIC DNA]</scope>
    <source>
        <strain evidence="3">cv. 93-11</strain>
    </source>
</reference>
<dbReference type="HOGENOM" id="CLU_1743566_0_0_1"/>
<dbReference type="Proteomes" id="UP000007015">
    <property type="component" value="Chromosome 6"/>
</dbReference>
<protein>
    <submittedName>
        <fullName evidence="2">Uncharacterized protein</fullName>
    </submittedName>
</protein>
<dbReference type="AlphaFoldDB" id="B8B4E8"/>
<keyword evidence="3" id="KW-1185">Reference proteome</keyword>
<sequence length="150" mass="14911">MDGVESGTPATQGASSSARAALGTVDGGRRWCREGRRRRGGPTAQGASPWREDGADAATLGEVGGAGSEAASPRRSRAGKGGGGPAAAAQRGLRTALPACRWRSGAGEGMDAAAGNSSCQSPPAPVEERRNRGRGGIGSARARLSSGVRT</sequence>
<evidence type="ECO:0000313" key="3">
    <source>
        <dbReference type="Proteomes" id="UP000007015"/>
    </source>
</evidence>
<feature type="region of interest" description="Disordered" evidence="1">
    <location>
        <begin position="1"/>
        <end position="150"/>
    </location>
</feature>
<proteinExistence type="predicted"/>
<accession>B8B4E8</accession>
<dbReference type="EMBL" id="CM000131">
    <property type="protein sequence ID" value="EEC80943.1"/>
    <property type="molecule type" value="Genomic_DNA"/>
</dbReference>
<evidence type="ECO:0000313" key="2">
    <source>
        <dbReference type="EMBL" id="EEC80943.1"/>
    </source>
</evidence>
<organism evidence="2 3">
    <name type="scientific">Oryza sativa subsp. indica</name>
    <name type="common">Rice</name>
    <dbReference type="NCBI Taxonomy" id="39946"/>
    <lineage>
        <taxon>Eukaryota</taxon>
        <taxon>Viridiplantae</taxon>
        <taxon>Streptophyta</taxon>
        <taxon>Embryophyta</taxon>
        <taxon>Tracheophyta</taxon>
        <taxon>Spermatophyta</taxon>
        <taxon>Magnoliopsida</taxon>
        <taxon>Liliopsida</taxon>
        <taxon>Poales</taxon>
        <taxon>Poaceae</taxon>
        <taxon>BOP clade</taxon>
        <taxon>Oryzoideae</taxon>
        <taxon>Oryzeae</taxon>
        <taxon>Oryzinae</taxon>
        <taxon>Oryza</taxon>
        <taxon>Oryza sativa</taxon>
    </lineage>
</organism>
<feature type="compositionally biased region" description="Low complexity" evidence="1">
    <location>
        <begin position="139"/>
        <end position="150"/>
    </location>
</feature>
<feature type="compositionally biased region" description="Polar residues" evidence="1">
    <location>
        <begin position="8"/>
        <end position="18"/>
    </location>
</feature>
<gene>
    <name evidence="2" type="ORF">OsI_23648</name>
</gene>
<evidence type="ECO:0000256" key="1">
    <source>
        <dbReference type="SAM" id="MobiDB-lite"/>
    </source>
</evidence>
<dbReference type="Gramene" id="BGIOSGA023237-TA">
    <property type="protein sequence ID" value="BGIOSGA023237-PA"/>
    <property type="gene ID" value="BGIOSGA023237"/>
</dbReference>
<name>B8B4E8_ORYSI</name>